<organism evidence="1 2">
    <name type="scientific">Clostridium algidicarnis DSM 15099</name>
    <dbReference type="NCBI Taxonomy" id="1121295"/>
    <lineage>
        <taxon>Bacteria</taxon>
        <taxon>Bacillati</taxon>
        <taxon>Bacillota</taxon>
        <taxon>Clostridia</taxon>
        <taxon>Eubacteriales</taxon>
        <taxon>Clostridiaceae</taxon>
        <taxon>Clostridium</taxon>
    </lineage>
</organism>
<accession>A0A2S6FV04</accession>
<evidence type="ECO:0000313" key="1">
    <source>
        <dbReference type="EMBL" id="PPK44989.1"/>
    </source>
</evidence>
<dbReference type="OrthoDB" id="1666638at2"/>
<sequence>MFYVKEKRNDAIKVSMEINDENVFCICPICGCKVNVDLLQIFADRNEDLYGTSVYYNECSKEIRASYGGKGYVHKQI</sequence>
<name>A0A2S6FV04_9CLOT</name>
<gene>
    <name evidence="1" type="ORF">BD821_12135</name>
</gene>
<dbReference type="Proteomes" id="UP000239863">
    <property type="component" value="Unassembled WGS sequence"/>
</dbReference>
<protein>
    <submittedName>
        <fullName evidence="1">Uncharacterized protein</fullName>
    </submittedName>
</protein>
<dbReference type="AlphaFoldDB" id="A0A2S6FV04"/>
<reference evidence="1 2" key="1">
    <citation type="submission" date="2018-02" db="EMBL/GenBank/DDBJ databases">
        <title>Genomic Encyclopedia of Archaeal and Bacterial Type Strains, Phase II (KMG-II): from individual species to whole genera.</title>
        <authorList>
            <person name="Goeker M."/>
        </authorList>
    </citation>
    <scope>NUCLEOTIDE SEQUENCE [LARGE SCALE GENOMIC DNA]</scope>
    <source>
        <strain evidence="1 2">DSM 15099</strain>
    </source>
</reference>
<dbReference type="EMBL" id="PTIS01000021">
    <property type="protein sequence ID" value="PPK44989.1"/>
    <property type="molecule type" value="Genomic_DNA"/>
</dbReference>
<proteinExistence type="predicted"/>
<dbReference type="RefSeq" id="WP_104410667.1">
    <property type="nucleotide sequence ID" value="NZ_PTIS01000021.1"/>
</dbReference>
<comment type="caution">
    <text evidence="1">The sequence shown here is derived from an EMBL/GenBank/DDBJ whole genome shotgun (WGS) entry which is preliminary data.</text>
</comment>
<evidence type="ECO:0000313" key="2">
    <source>
        <dbReference type="Proteomes" id="UP000239863"/>
    </source>
</evidence>